<dbReference type="KEGG" id="cms:CMS1320"/>
<gene>
    <name evidence="1" type="ordered locus">CMS1320</name>
</gene>
<name>B0RI05_CLASE</name>
<proteinExistence type="predicted"/>
<dbReference type="OrthoDB" id="5124700at2"/>
<protein>
    <submittedName>
        <fullName evidence="1">Exported protein</fullName>
    </submittedName>
</protein>
<accession>B0RI05</accession>
<evidence type="ECO:0000313" key="1">
    <source>
        <dbReference type="EMBL" id="CAQ01432.1"/>
    </source>
</evidence>
<dbReference type="AlphaFoldDB" id="B0RI05"/>
<dbReference type="STRING" id="31964.CMS1320"/>
<keyword evidence="2" id="KW-1185">Reference proteome</keyword>
<dbReference type="HOGENOM" id="CLU_1127528_0_0_11"/>
<dbReference type="GeneID" id="29470320"/>
<dbReference type="EMBL" id="AM849034">
    <property type="protein sequence ID" value="CAQ01432.1"/>
    <property type="molecule type" value="Genomic_DNA"/>
</dbReference>
<sequence>MRIRTTARALRSRRRSRRPSRGGVALAATGSALAASLLLAGCAAAPEGPPAPPFDAVALPPEAPTAVPDQRVAAGEVVALASADADGVDGPVVATSVLGVAEGQPDYWSGFEDGARFADRVPFFAFVQTRWLEGERGPANGPVLRPFLADGTEVDIIQRQVGGVSASAECPYAMPVLRPDDGYAAEEHLECVVYAVPEGQELAELRWHDVPRTVLETPDPATHPFLAAPVVWEVDALPAAATGAGR</sequence>
<dbReference type="Proteomes" id="UP000001318">
    <property type="component" value="Chromosome"/>
</dbReference>
<evidence type="ECO:0000313" key="2">
    <source>
        <dbReference type="Proteomes" id="UP000001318"/>
    </source>
</evidence>
<dbReference type="RefSeq" id="WP_012298703.1">
    <property type="nucleotide sequence ID" value="NC_010407.1"/>
</dbReference>
<organism evidence="1 2">
    <name type="scientific">Clavibacter sepedonicus</name>
    <name type="common">Clavibacter michiganensis subsp. sepedonicus</name>
    <dbReference type="NCBI Taxonomy" id="31964"/>
    <lineage>
        <taxon>Bacteria</taxon>
        <taxon>Bacillati</taxon>
        <taxon>Actinomycetota</taxon>
        <taxon>Actinomycetes</taxon>
        <taxon>Micrococcales</taxon>
        <taxon>Microbacteriaceae</taxon>
        <taxon>Clavibacter</taxon>
    </lineage>
</organism>
<reference evidence="1 2" key="1">
    <citation type="journal article" date="2008" name="J. Bacteriol.">
        <title>Genome of the actinomycete plant pathogen Clavibacter michiganensis subsp. sepedonicus suggests recent niche adaptation.</title>
        <authorList>
            <person name="Bentley S.D."/>
            <person name="Corton C."/>
            <person name="Brown S.E."/>
            <person name="Barron A."/>
            <person name="Clark L."/>
            <person name="Doggett J."/>
            <person name="Harris B."/>
            <person name="Ormond D."/>
            <person name="Quail M.A."/>
            <person name="May G."/>
            <person name="Francis D."/>
            <person name="Knudson D."/>
            <person name="Parkhill J."/>
            <person name="Ishimaru C.A."/>
        </authorList>
    </citation>
    <scope>NUCLEOTIDE SEQUENCE [LARGE SCALE GENOMIC DNA]</scope>
    <source>
        <strain evidence="2">ATCC 33113 / DSM 20744 / JCM 9667 / LMG 2889 / ICMP 2535 / C-1</strain>
    </source>
</reference>